<dbReference type="AlphaFoldDB" id="A0AAV5AUE1"/>
<gene>
    <name evidence="6" type="ORF">Clacol_009783</name>
</gene>
<evidence type="ECO:0000256" key="2">
    <source>
        <dbReference type="ARBA" id="ARBA00022723"/>
    </source>
</evidence>
<dbReference type="EMBL" id="BPWL01000011">
    <property type="protein sequence ID" value="GJJ15505.1"/>
    <property type="molecule type" value="Genomic_DNA"/>
</dbReference>
<keyword evidence="2" id="KW-0479">Metal-binding</keyword>
<keyword evidence="7" id="KW-1185">Reference proteome</keyword>
<dbReference type="GO" id="GO:0003677">
    <property type="term" value="F:DNA binding"/>
    <property type="evidence" value="ECO:0007669"/>
    <property type="project" value="UniProtKB-KW"/>
</dbReference>
<dbReference type="GO" id="GO:0008270">
    <property type="term" value="F:zinc ion binding"/>
    <property type="evidence" value="ECO:0007669"/>
    <property type="project" value="InterPro"/>
</dbReference>
<proteinExistence type="predicted"/>
<dbReference type="PANTHER" id="PTHR46910">
    <property type="entry name" value="TRANSCRIPTION FACTOR PDR1"/>
    <property type="match status" value="1"/>
</dbReference>
<dbReference type="PROSITE" id="PS50048">
    <property type="entry name" value="ZN2_CY6_FUNGAL_2"/>
    <property type="match status" value="1"/>
</dbReference>
<reference evidence="6" key="1">
    <citation type="submission" date="2021-10" db="EMBL/GenBank/DDBJ databases">
        <title>De novo Genome Assembly of Clathrus columnatus (Basidiomycota, Fungi) Using Illumina and Nanopore Sequence Data.</title>
        <authorList>
            <person name="Ogiso-Tanaka E."/>
            <person name="Itagaki H."/>
            <person name="Hosoya T."/>
            <person name="Hosaka K."/>
        </authorList>
    </citation>
    <scope>NUCLEOTIDE SEQUENCE</scope>
    <source>
        <strain evidence="6">MO-923</strain>
    </source>
</reference>
<evidence type="ECO:0000256" key="1">
    <source>
        <dbReference type="ARBA" id="ARBA00004123"/>
    </source>
</evidence>
<feature type="domain" description="Zn(2)-C6 fungal-type" evidence="5">
    <location>
        <begin position="28"/>
        <end position="79"/>
    </location>
</feature>
<keyword evidence="3" id="KW-0238">DNA-binding</keyword>
<evidence type="ECO:0000313" key="7">
    <source>
        <dbReference type="Proteomes" id="UP001050691"/>
    </source>
</evidence>
<dbReference type="SUPFAM" id="SSF57701">
    <property type="entry name" value="Zn2/Cys6 DNA-binding domain"/>
    <property type="match status" value="1"/>
</dbReference>
<evidence type="ECO:0000256" key="3">
    <source>
        <dbReference type="ARBA" id="ARBA00023125"/>
    </source>
</evidence>
<evidence type="ECO:0000256" key="4">
    <source>
        <dbReference type="ARBA" id="ARBA00023242"/>
    </source>
</evidence>
<dbReference type="CDD" id="cd00067">
    <property type="entry name" value="GAL4"/>
    <property type="match status" value="1"/>
</dbReference>
<comment type="caution">
    <text evidence="6">The sequence shown here is derived from an EMBL/GenBank/DDBJ whole genome shotgun (WGS) entry which is preliminary data.</text>
</comment>
<dbReference type="InterPro" id="IPR001138">
    <property type="entry name" value="Zn2Cys6_DnaBD"/>
</dbReference>
<keyword evidence="4" id="KW-0539">Nucleus</keyword>
<dbReference type="Proteomes" id="UP001050691">
    <property type="component" value="Unassembled WGS sequence"/>
</dbReference>
<evidence type="ECO:0000313" key="6">
    <source>
        <dbReference type="EMBL" id="GJJ15505.1"/>
    </source>
</evidence>
<accession>A0AAV5AUE1</accession>
<dbReference type="Gene3D" id="4.10.240.10">
    <property type="entry name" value="Zn(2)-C6 fungal-type DNA-binding domain"/>
    <property type="match status" value="1"/>
</dbReference>
<dbReference type="PANTHER" id="PTHR46910:SF3">
    <property type="entry name" value="HALOTOLERANCE PROTEIN 9-RELATED"/>
    <property type="match status" value="1"/>
</dbReference>
<dbReference type="CDD" id="cd12148">
    <property type="entry name" value="fungal_TF_MHR"/>
    <property type="match status" value="1"/>
</dbReference>
<dbReference type="InterPro" id="IPR050987">
    <property type="entry name" value="AtrR-like"/>
</dbReference>
<protein>
    <recommendedName>
        <fullName evidence="5">Zn(2)-C6 fungal-type domain-containing protein</fullName>
    </recommendedName>
</protein>
<dbReference type="InterPro" id="IPR007219">
    <property type="entry name" value="XnlR_reg_dom"/>
</dbReference>
<dbReference type="SMART" id="SM00066">
    <property type="entry name" value="GAL4"/>
    <property type="match status" value="1"/>
</dbReference>
<dbReference type="Pfam" id="PF04082">
    <property type="entry name" value="Fungal_trans"/>
    <property type="match status" value="1"/>
</dbReference>
<name>A0AAV5AUE1_9AGAM</name>
<dbReference type="GO" id="GO:0006351">
    <property type="term" value="P:DNA-templated transcription"/>
    <property type="evidence" value="ECO:0007669"/>
    <property type="project" value="InterPro"/>
</dbReference>
<dbReference type="GO" id="GO:0005634">
    <property type="term" value="C:nucleus"/>
    <property type="evidence" value="ECO:0007669"/>
    <property type="project" value="UniProtKB-SubCell"/>
</dbReference>
<evidence type="ECO:0000259" key="5">
    <source>
        <dbReference type="PROSITE" id="PS50048"/>
    </source>
</evidence>
<dbReference type="GO" id="GO:0000981">
    <property type="term" value="F:DNA-binding transcription factor activity, RNA polymerase II-specific"/>
    <property type="evidence" value="ECO:0007669"/>
    <property type="project" value="InterPro"/>
</dbReference>
<comment type="subcellular location">
    <subcellularLocation>
        <location evidence="1">Nucleus</location>
    </subcellularLocation>
</comment>
<organism evidence="6 7">
    <name type="scientific">Clathrus columnatus</name>
    <dbReference type="NCBI Taxonomy" id="1419009"/>
    <lineage>
        <taxon>Eukaryota</taxon>
        <taxon>Fungi</taxon>
        <taxon>Dikarya</taxon>
        <taxon>Basidiomycota</taxon>
        <taxon>Agaricomycotina</taxon>
        <taxon>Agaricomycetes</taxon>
        <taxon>Phallomycetidae</taxon>
        <taxon>Phallales</taxon>
        <taxon>Clathraceae</taxon>
        <taxon>Clathrus</taxon>
    </lineage>
</organism>
<dbReference type="InterPro" id="IPR036864">
    <property type="entry name" value="Zn2-C6_fun-type_DNA-bd_sf"/>
</dbReference>
<sequence length="609" mass="68473">MSSEASDTMPPGSPALQVFSPKRNTNYACDRCRRKKIKCNLLLHGSSNAMQRALSTSGVRLDVQSQCSACAAAKEQCTYGRTATPRAIPKKYVMTLENQWDSLAWLVTQIFMPTYPAGNPEFLKGAEVSNTPSTLPGGNFQVWPMFPPEDLYKKLVDIYFSHINTLWPLFHHPTFQADLAKGRHKTDLGFAQVLLGICAVASRYSSDPRVLAKVPQEFQAGLTSSSYRYRPADRSIWVDDLEGTRTDKAPLINARRDSAGWKYYNRICDYHTATTTEITLTELQTAHLMYQFLLGMPDRKAGSVILGVALRKAQAKGLHHRNKNETINLENECLVVAERTMALETTQALLSLDENIEEELPLKLDDEVWASGKVAPLTTSAVTLAKEPSQLAAFNQYAKFSSEFEKLIKQNRRPFNEEEMKNVFILPYREWLEKIPRHLLVGSDFTANPIWEAQSHFLNMAYGFFGVCICAISVKGTEMSFNDEVLKLVSETFASIDIARLANKRSCRLCSNEHSSLYVNDVPGLIGLATVTAVFVVHLRTKKRNQYSAVSEQEDRSREEEKRAHYNDIVNTCSNILEALQEREIIEHFINLTEADGESSGTESAEPNE</sequence>